<dbReference type="Pfam" id="PF07179">
    <property type="entry name" value="SseB"/>
    <property type="match status" value="1"/>
</dbReference>
<comment type="caution">
    <text evidence="3">The sequence shown here is derived from an EMBL/GenBank/DDBJ whole genome shotgun (WGS) entry which is preliminary data.</text>
</comment>
<reference evidence="3 4" key="1">
    <citation type="submission" date="2018-07" db="EMBL/GenBank/DDBJ databases">
        <title>Thalassococcus profundi sp. nov., a marine bacterium isolated from deep seawater of Okinawa Trough.</title>
        <authorList>
            <person name="Yu M."/>
        </authorList>
    </citation>
    <scope>NUCLEOTIDE SEQUENCE [LARGE SCALE GENOMIC DNA]</scope>
    <source>
        <strain evidence="3 4">WRAS1</strain>
    </source>
</reference>
<evidence type="ECO:0000259" key="2">
    <source>
        <dbReference type="Pfam" id="PF07179"/>
    </source>
</evidence>
<sequence length="262" mass="27609">MDETPLDTAHAAMQAAPEDDAARLRFYERIATAELYLLLTEEPEGEKISPRLFEADGATFVLVFDREERLGAFAQSTAPFAALPGRTLVGMIAGQGLGLGLNLDVAPSSFLMGDEAVDWLAATLDATPAEAAARPQEFHPPRGLPEALLTALDARLGLAAGLARKAYLAGVIYDDGARGHLLGLTGTVPGAEPTLARAVNEALVFSGIDAGALDVVFLKDSDPTTAQLARVGLRFDLPEPPATPEHTPKAPGSDPDRPPRLR</sequence>
<proteinExistence type="predicted"/>
<dbReference type="AlphaFoldDB" id="A0A369TLG5"/>
<gene>
    <name evidence="3" type="ORF">DU478_11230</name>
</gene>
<dbReference type="OrthoDB" id="7831317at2"/>
<feature type="region of interest" description="Disordered" evidence="1">
    <location>
        <begin position="233"/>
        <end position="262"/>
    </location>
</feature>
<accession>A0A369TLG5</accession>
<organism evidence="3 4">
    <name type="scientific">Thalassococcus profundi</name>
    <dbReference type="NCBI Taxonomy" id="2282382"/>
    <lineage>
        <taxon>Bacteria</taxon>
        <taxon>Pseudomonadati</taxon>
        <taxon>Pseudomonadota</taxon>
        <taxon>Alphaproteobacteria</taxon>
        <taxon>Rhodobacterales</taxon>
        <taxon>Roseobacteraceae</taxon>
        <taxon>Thalassococcus</taxon>
    </lineage>
</organism>
<evidence type="ECO:0000256" key="1">
    <source>
        <dbReference type="SAM" id="MobiDB-lite"/>
    </source>
</evidence>
<dbReference type="Proteomes" id="UP000253977">
    <property type="component" value="Unassembled WGS sequence"/>
</dbReference>
<dbReference type="RefSeq" id="WP_114511062.1">
    <property type="nucleotide sequence ID" value="NZ_QPMK01000007.1"/>
</dbReference>
<evidence type="ECO:0000313" key="3">
    <source>
        <dbReference type="EMBL" id="RDD66070.1"/>
    </source>
</evidence>
<name>A0A369TLG5_9RHOB</name>
<keyword evidence="4" id="KW-1185">Reference proteome</keyword>
<dbReference type="EMBL" id="QPMK01000007">
    <property type="protein sequence ID" value="RDD66070.1"/>
    <property type="molecule type" value="Genomic_DNA"/>
</dbReference>
<protein>
    <submittedName>
        <fullName evidence="3">SseB family protein</fullName>
    </submittedName>
</protein>
<feature type="domain" description="SseB protein N-terminal" evidence="2">
    <location>
        <begin position="11"/>
        <end position="118"/>
    </location>
</feature>
<dbReference type="InterPro" id="IPR009839">
    <property type="entry name" value="SseB_N"/>
</dbReference>
<evidence type="ECO:0000313" key="4">
    <source>
        <dbReference type="Proteomes" id="UP000253977"/>
    </source>
</evidence>